<comment type="caution">
    <text evidence="2">The sequence shown here is derived from an EMBL/GenBank/DDBJ whole genome shotgun (WGS) entry which is preliminary data.</text>
</comment>
<accession>A0A8H3EQZ8</accession>
<sequence length="365" mass="40687">MSDYYDEDDDYLFFDEEPYADAVRLLRFAVMQLSTSDKRQDDLAEHTMPSPVWLANEPVMDPNETIDELLLDSDDDEYFDQQRSAKRKRTSDGADFHDLESTDVPSKRRKMSMAGHVLDEPISKPLPPAPIVLWRTQGHSSVSYPIVSDGIEAGVALLKDWRERFKGSANSPTRGVKRQLSQRAFAVVIERPRKKDLDRQRLLPVENAKGASVTKPKVAKSQVQDVQSSAGARRKTNNKLGSTASAVQRPALVQKRNTTAAASTKRKAPDTDDEEKELQVDDGISGRPKKRVMTEAKRPSVARAHRPASVAREPKREESEPKTDASKLRTQRGTALPKTAGVASAESISKSKANPDVKRSTRKKN</sequence>
<protein>
    <submittedName>
        <fullName evidence="2">Uncharacterized protein</fullName>
    </submittedName>
</protein>
<gene>
    <name evidence="2" type="ORF">HETSPECPRED_009587</name>
</gene>
<dbReference type="OrthoDB" id="5372734at2759"/>
<reference evidence="2" key="1">
    <citation type="submission" date="2021-03" db="EMBL/GenBank/DDBJ databases">
        <authorList>
            <person name="Tagirdzhanova G."/>
        </authorList>
    </citation>
    <scope>NUCLEOTIDE SEQUENCE</scope>
</reference>
<feature type="compositionally biased region" description="Polar residues" evidence="1">
    <location>
        <begin position="221"/>
        <end position="230"/>
    </location>
</feature>
<feature type="compositionally biased region" description="Basic and acidic residues" evidence="1">
    <location>
        <begin position="90"/>
        <end position="100"/>
    </location>
</feature>
<organism evidence="2 3">
    <name type="scientific">Heterodermia speciosa</name>
    <dbReference type="NCBI Taxonomy" id="116794"/>
    <lineage>
        <taxon>Eukaryota</taxon>
        <taxon>Fungi</taxon>
        <taxon>Dikarya</taxon>
        <taxon>Ascomycota</taxon>
        <taxon>Pezizomycotina</taxon>
        <taxon>Lecanoromycetes</taxon>
        <taxon>OSLEUM clade</taxon>
        <taxon>Lecanoromycetidae</taxon>
        <taxon>Caliciales</taxon>
        <taxon>Physciaceae</taxon>
        <taxon>Heterodermia</taxon>
    </lineage>
</organism>
<feature type="compositionally biased region" description="Basic and acidic residues" evidence="1">
    <location>
        <begin position="312"/>
        <end position="327"/>
    </location>
</feature>
<dbReference type="AlphaFoldDB" id="A0A8H3EQZ8"/>
<dbReference type="Proteomes" id="UP000664521">
    <property type="component" value="Unassembled WGS sequence"/>
</dbReference>
<proteinExistence type="predicted"/>
<feature type="region of interest" description="Disordered" evidence="1">
    <location>
        <begin position="80"/>
        <end position="108"/>
    </location>
</feature>
<evidence type="ECO:0000313" key="3">
    <source>
        <dbReference type="Proteomes" id="UP000664521"/>
    </source>
</evidence>
<name>A0A8H3EQZ8_9LECA</name>
<keyword evidence="3" id="KW-1185">Reference proteome</keyword>
<feature type="region of interest" description="Disordered" evidence="1">
    <location>
        <begin position="208"/>
        <end position="365"/>
    </location>
</feature>
<dbReference type="EMBL" id="CAJPDS010000008">
    <property type="protein sequence ID" value="CAF9910038.1"/>
    <property type="molecule type" value="Genomic_DNA"/>
</dbReference>
<evidence type="ECO:0000313" key="2">
    <source>
        <dbReference type="EMBL" id="CAF9910038.1"/>
    </source>
</evidence>
<evidence type="ECO:0000256" key="1">
    <source>
        <dbReference type="SAM" id="MobiDB-lite"/>
    </source>
</evidence>